<gene>
    <name evidence="3" type="ORF">OE88DRAFT_1737972</name>
</gene>
<evidence type="ECO:0000256" key="2">
    <source>
        <dbReference type="SAM" id="SignalP"/>
    </source>
</evidence>
<feature type="signal peptide" evidence="2">
    <location>
        <begin position="1"/>
        <end position="26"/>
    </location>
</feature>
<evidence type="ECO:0000256" key="1">
    <source>
        <dbReference type="SAM" id="MobiDB-lite"/>
    </source>
</evidence>
<dbReference type="EMBL" id="ML213520">
    <property type="protein sequence ID" value="TFK48284.1"/>
    <property type="molecule type" value="Genomic_DNA"/>
</dbReference>
<accession>A0A5C3MSB6</accession>
<name>A0A5C3MSB6_9AGAM</name>
<keyword evidence="2" id="KW-0732">Signal</keyword>
<sequence length="282" mass="29444">MVTSGLLHQAVFLVFLLMRVAKDVQCMPISGEPMAVSGTNVSIADEGGVHYPRATAASVVSCSTISSCTTCVANAACGFDKSAFSCSARAATGQVTAATGCGLIQQMQSTFPAAKSNAAGIIPAAIQNLLNGMRQHVFSGDIPTPQKPKPKPFGGRHTVSSWRKAPGQSQAQALAANSATHIVQFSDPSRAGQPKTVWDDGPGLYEEQDINNMCSVVFQKMTPQLSIKVSNSPPTVAGRFVVKDPFNNNVCVQAVLRKSGPSGVTCFPTDPKPSTKQLGTAC</sequence>
<keyword evidence="4" id="KW-1185">Reference proteome</keyword>
<feature type="region of interest" description="Disordered" evidence="1">
    <location>
        <begin position="142"/>
        <end position="161"/>
    </location>
</feature>
<evidence type="ECO:0000313" key="3">
    <source>
        <dbReference type="EMBL" id="TFK48284.1"/>
    </source>
</evidence>
<dbReference type="Proteomes" id="UP000305948">
    <property type="component" value="Unassembled WGS sequence"/>
</dbReference>
<proteinExistence type="predicted"/>
<evidence type="ECO:0000313" key="4">
    <source>
        <dbReference type="Proteomes" id="UP000305948"/>
    </source>
</evidence>
<protein>
    <submittedName>
        <fullName evidence="3">Uncharacterized protein</fullName>
    </submittedName>
</protein>
<feature type="chain" id="PRO_5022926293" evidence="2">
    <location>
        <begin position="27"/>
        <end position="282"/>
    </location>
</feature>
<dbReference type="AlphaFoldDB" id="A0A5C3MSB6"/>
<organism evidence="3 4">
    <name type="scientific">Heliocybe sulcata</name>
    <dbReference type="NCBI Taxonomy" id="5364"/>
    <lineage>
        <taxon>Eukaryota</taxon>
        <taxon>Fungi</taxon>
        <taxon>Dikarya</taxon>
        <taxon>Basidiomycota</taxon>
        <taxon>Agaricomycotina</taxon>
        <taxon>Agaricomycetes</taxon>
        <taxon>Gloeophyllales</taxon>
        <taxon>Gloeophyllaceae</taxon>
        <taxon>Heliocybe</taxon>
    </lineage>
</organism>
<reference evidence="3 4" key="1">
    <citation type="journal article" date="2019" name="Nat. Ecol. Evol.">
        <title>Megaphylogeny resolves global patterns of mushroom evolution.</title>
        <authorList>
            <person name="Varga T."/>
            <person name="Krizsan K."/>
            <person name="Foldi C."/>
            <person name="Dima B."/>
            <person name="Sanchez-Garcia M."/>
            <person name="Sanchez-Ramirez S."/>
            <person name="Szollosi G.J."/>
            <person name="Szarkandi J.G."/>
            <person name="Papp V."/>
            <person name="Albert L."/>
            <person name="Andreopoulos W."/>
            <person name="Angelini C."/>
            <person name="Antonin V."/>
            <person name="Barry K.W."/>
            <person name="Bougher N.L."/>
            <person name="Buchanan P."/>
            <person name="Buyck B."/>
            <person name="Bense V."/>
            <person name="Catcheside P."/>
            <person name="Chovatia M."/>
            <person name="Cooper J."/>
            <person name="Damon W."/>
            <person name="Desjardin D."/>
            <person name="Finy P."/>
            <person name="Geml J."/>
            <person name="Haridas S."/>
            <person name="Hughes K."/>
            <person name="Justo A."/>
            <person name="Karasinski D."/>
            <person name="Kautmanova I."/>
            <person name="Kiss B."/>
            <person name="Kocsube S."/>
            <person name="Kotiranta H."/>
            <person name="LaButti K.M."/>
            <person name="Lechner B.E."/>
            <person name="Liimatainen K."/>
            <person name="Lipzen A."/>
            <person name="Lukacs Z."/>
            <person name="Mihaltcheva S."/>
            <person name="Morgado L.N."/>
            <person name="Niskanen T."/>
            <person name="Noordeloos M.E."/>
            <person name="Ohm R.A."/>
            <person name="Ortiz-Santana B."/>
            <person name="Ovrebo C."/>
            <person name="Racz N."/>
            <person name="Riley R."/>
            <person name="Savchenko A."/>
            <person name="Shiryaev A."/>
            <person name="Soop K."/>
            <person name="Spirin V."/>
            <person name="Szebenyi C."/>
            <person name="Tomsovsky M."/>
            <person name="Tulloss R.E."/>
            <person name="Uehling J."/>
            <person name="Grigoriev I.V."/>
            <person name="Vagvolgyi C."/>
            <person name="Papp T."/>
            <person name="Martin F.M."/>
            <person name="Miettinen O."/>
            <person name="Hibbett D.S."/>
            <person name="Nagy L.G."/>
        </authorList>
    </citation>
    <scope>NUCLEOTIDE SEQUENCE [LARGE SCALE GENOMIC DNA]</scope>
    <source>
        <strain evidence="3 4">OMC1185</strain>
    </source>
</reference>